<dbReference type="InterPro" id="IPR010920">
    <property type="entry name" value="LSM_dom_sf"/>
</dbReference>
<evidence type="ECO:0000313" key="9">
    <source>
        <dbReference type="EMBL" id="PFH37561.1"/>
    </source>
</evidence>
<feature type="compositionally biased region" description="Basic and acidic residues" evidence="6">
    <location>
        <begin position="1436"/>
        <end position="1450"/>
    </location>
</feature>
<dbReference type="InterPro" id="IPR016688">
    <property type="entry name" value="MscS-like_plants/fungi"/>
</dbReference>
<name>A0A2A9MMC4_BESBE</name>
<accession>A0A2A9MMC4</accession>
<feature type="region of interest" description="Disordered" evidence="6">
    <location>
        <begin position="2287"/>
        <end position="2482"/>
    </location>
</feature>
<feature type="compositionally biased region" description="Low complexity" evidence="6">
    <location>
        <begin position="1941"/>
        <end position="1975"/>
    </location>
</feature>
<feature type="compositionally biased region" description="Low complexity" evidence="6">
    <location>
        <begin position="649"/>
        <end position="660"/>
    </location>
</feature>
<feature type="compositionally biased region" description="Polar residues" evidence="6">
    <location>
        <begin position="1228"/>
        <end position="1244"/>
    </location>
</feature>
<protein>
    <recommendedName>
        <fullName evidence="8">Mechanosensitive ion channel MscS domain-containing protein</fullName>
    </recommendedName>
</protein>
<feature type="compositionally biased region" description="Basic and acidic residues" evidence="6">
    <location>
        <begin position="1860"/>
        <end position="1880"/>
    </location>
</feature>
<feature type="compositionally biased region" description="Polar residues" evidence="6">
    <location>
        <begin position="662"/>
        <end position="676"/>
    </location>
</feature>
<reference evidence="9 10" key="1">
    <citation type="submission" date="2017-09" db="EMBL/GenBank/DDBJ databases">
        <title>Genome sequencing of Besnoitia besnoiti strain Bb-Ger1.</title>
        <authorList>
            <person name="Schares G."/>
            <person name="Venepally P."/>
            <person name="Lorenzi H.A."/>
        </authorList>
    </citation>
    <scope>NUCLEOTIDE SEQUENCE [LARGE SCALE GENOMIC DNA]</scope>
    <source>
        <strain evidence="9 10">Bb-Ger1</strain>
    </source>
</reference>
<feature type="region of interest" description="Disordered" evidence="6">
    <location>
        <begin position="2131"/>
        <end position="2177"/>
    </location>
</feature>
<dbReference type="Proteomes" id="UP000224006">
    <property type="component" value="Chromosome II"/>
</dbReference>
<evidence type="ECO:0000256" key="5">
    <source>
        <dbReference type="ARBA" id="ARBA00023136"/>
    </source>
</evidence>
<feature type="region of interest" description="Disordered" evidence="6">
    <location>
        <begin position="39"/>
        <end position="83"/>
    </location>
</feature>
<feature type="region of interest" description="Disordered" evidence="6">
    <location>
        <begin position="1436"/>
        <end position="1590"/>
    </location>
</feature>
<keyword evidence="4 7" id="KW-1133">Transmembrane helix</keyword>
<feature type="compositionally biased region" description="Basic and acidic residues" evidence="6">
    <location>
        <begin position="1809"/>
        <end position="1848"/>
    </location>
</feature>
<feature type="region of interest" description="Disordered" evidence="6">
    <location>
        <begin position="205"/>
        <end position="229"/>
    </location>
</feature>
<feature type="transmembrane region" description="Helical" evidence="7">
    <location>
        <begin position="431"/>
        <end position="456"/>
    </location>
</feature>
<evidence type="ECO:0000256" key="1">
    <source>
        <dbReference type="ARBA" id="ARBA00004141"/>
    </source>
</evidence>
<evidence type="ECO:0000259" key="8">
    <source>
        <dbReference type="Pfam" id="PF00924"/>
    </source>
</evidence>
<feature type="compositionally biased region" description="Basic and acidic residues" evidence="6">
    <location>
        <begin position="892"/>
        <end position="905"/>
    </location>
</feature>
<evidence type="ECO:0000256" key="7">
    <source>
        <dbReference type="SAM" id="Phobius"/>
    </source>
</evidence>
<feature type="compositionally biased region" description="Low complexity" evidence="6">
    <location>
        <begin position="2074"/>
        <end position="2085"/>
    </location>
</feature>
<dbReference type="GO" id="GO:0006820">
    <property type="term" value="P:monoatomic anion transport"/>
    <property type="evidence" value="ECO:0007669"/>
    <property type="project" value="TreeGrafter"/>
</dbReference>
<feature type="transmembrane region" description="Helical" evidence="7">
    <location>
        <begin position="2577"/>
        <end position="2597"/>
    </location>
</feature>
<feature type="region of interest" description="Disordered" evidence="6">
    <location>
        <begin position="1047"/>
        <end position="1402"/>
    </location>
</feature>
<dbReference type="Pfam" id="PF00924">
    <property type="entry name" value="MS_channel_2nd"/>
    <property type="match status" value="1"/>
</dbReference>
<dbReference type="GO" id="GO:0008381">
    <property type="term" value="F:mechanosensitive monoatomic ion channel activity"/>
    <property type="evidence" value="ECO:0007669"/>
    <property type="project" value="TreeGrafter"/>
</dbReference>
<feature type="compositionally biased region" description="Basic and acidic residues" evidence="6">
    <location>
        <begin position="2424"/>
        <end position="2433"/>
    </location>
</feature>
<feature type="transmembrane region" description="Helical" evidence="7">
    <location>
        <begin position="251"/>
        <end position="269"/>
    </location>
</feature>
<dbReference type="Gene3D" id="2.30.30.60">
    <property type="match status" value="1"/>
</dbReference>
<feature type="compositionally biased region" description="Basic and acidic residues" evidence="6">
    <location>
        <begin position="2352"/>
        <end position="2370"/>
    </location>
</feature>
<feature type="region of interest" description="Disordered" evidence="6">
    <location>
        <begin position="1"/>
        <end position="20"/>
    </location>
</feature>
<dbReference type="KEGG" id="bbes:BESB_040190"/>
<proteinExistence type="inferred from homology"/>
<feature type="compositionally biased region" description="Basic and acidic residues" evidence="6">
    <location>
        <begin position="2391"/>
        <end position="2407"/>
    </location>
</feature>
<feature type="transmembrane region" description="Helical" evidence="7">
    <location>
        <begin position="2604"/>
        <end position="2623"/>
    </location>
</feature>
<feature type="compositionally biased region" description="Gly residues" evidence="6">
    <location>
        <begin position="1350"/>
        <end position="1362"/>
    </location>
</feature>
<evidence type="ECO:0000313" key="10">
    <source>
        <dbReference type="Proteomes" id="UP000224006"/>
    </source>
</evidence>
<feature type="compositionally biased region" description="Acidic residues" evidence="6">
    <location>
        <begin position="213"/>
        <end position="229"/>
    </location>
</feature>
<sequence length="2894" mass="307325">MWPPRGIGTDQQSVRTAKLSGVSSVRRDDAFLPFAALEERRSRGSPSERFPWSRGRRSSPLLSSADGRRRDADVRSQLGGNNKSFVGSTVAALPWGRGYQQGSGAPESGGFRAFPSRWRHPFSSHGGGGGHSAATSSLAGDRGVGGNSMMNASSCADMEVPRAMSRTFSQQGSSYLYGPAGPRGAADGDAAPGLRAFDLVSKASPSKMIEERPQDDEREEPDSDDEERDQSECLRLCRKWLRAVFPDSYPLLWFLIQASVCFVLLLVGLGDGSNSSRSDYALGKLDFHWMPGEDVTDKARPKPHIIGDIDSERLLLNGSLVFICVTLLNLAFWLCTMAVRVVVITGLLNLICYERPAATAFASTVDPEIFYVAWSVFIYAFWRGHTRSSPLVLVPNSQEKTEIEPLTFYRLFGDECFFTADMLRAINLTNVVYLVLSVRRALLALMLFFFELGFLMNMNSQLVNYLTKYARIRKLNVKWSRSTPQDWHRSTESAASVCSSNEDGQRNLLSQEARPDDDTLRVTTTAQSSLGPLPSFLPLRDVSAKDLLNLQPENPFLPPLSSSSASAASSAASSASAFASPPSARAFASASPSEAVRTPRGPGLERQQLERQREERQREERSNRRAMEDAGAPNVGDRPTAAACLEGDSAPSRPGAAASSLHAPSQGSREPAQTSPAAHACRGSGERLCEGETEVERERVEQGESEDVVPRKPDEEAEAPRASVREGRALRDAEDWGGEREDDSRSAAPSAREAAEGRMRESALFILPPEDEEEEDVNEGTQAWATRARRGYDRQTQIMRLRDKARKFFRDCWRRIERFQQQYARTRYSGTSLRSPPSSRRNSGFPGLHLGPLFFPSKRGAAALLERGPITFGSPHPSPRLDDLLGDALERADGDREAEREHECRGLGGGNPAAAGDSGRPAARGALLPLHAHQHRPMSAFRIRHSITKKRIEQEVHGQGLPRPLKAQSIEATKTSKVQNWLSIQYALHHPPALFIHGRRIALTNKKITGTIAELLFNQLVKENRQPPGSSCSPSLVSELNHVSYPTDSQAFDSAKPESAAAEPTNSAQATTEDARRSTAKPTLAPPAEHMGLARRTTSTQTLAHEGSDRAGEVSDAALLRPTRGSSDCKRGGAGEPDVGSASSRGASVSSAGDLGRPEKTRLCACREGSRCATGDSEDAAACGRSERRNRRGAQTEPGGIDVRSRGGQDADCAGWDKPPRETAPALASSQVKLRGDPQSSARSQGAGVESAALRSSSERVGAGNGGHVPGAGAPCKGTAEGGGRIGKRTSGSEEPDGRRGDAMCTATTKPKAASVDASSPPAFAVRSSSTSVPSAARHSLHAAAEPRGPRGGSVGLAGGPEGAEPLGAAWEDEEGCASSGDDVQPSFASAPSLAAERPPHAKSELCAAGGVEEAAVASRVGKRSVALEGWARARREANEGVRKRHREGEGAADAEGAGSACYAGVDSQRREKALQGVPGGEPDLHATAAQTGGVGAEADVWEADGSAPTCPDKKGDKRTRRSDAYIRSPEWRARRASRPRAPVLGGRHLEPSETSPASAPDPHKGDERSDRSSDEPEEPRFGSPAFSGEFAPIPLAFRALGASLPAEPPDEDGAGVARDEGERYGPPSLALSVLTEPPTVSLGMPLACAEGREDTLSVEGAARALRVSNSPSLPSGAGLHGALRRPPDRRGRAPGRTTGTDAPLRRTLEEPPRPRAPVTPIVCPSVPCGACGQARAASNLSPEKRQAKSADEGRSTAFPDISRSAKTARDETAANSLRPRAGAPAQTPRDSSAARPRRRGQVEAGGETEARRERLRQAEKEARPGEDGETGRNDAEAETEQGRRRQTEPSAPLRGPTADSRHHEKNAGDEEASRVRVGEPVRVAEVPAFTYAPVYDTERKKETKAFASTVGHTGASPPSQVFSSGASSSKGGVEAEALRRSSAPARRWRSANSPSGSSSAASQAATSASCAAQAPLEALGSTAGKADAGKILRRDDEEHLLARSASAEGSQELPEAADGQPGRTITRGAEGSKPPAASGSGSGHAAPSASRPLAEGDEEEGRSSGDDRPTPEPSSSLPPSKSFSVPPPSPSLSSPCSPRASPSHATCSPSSSAAVASAHSLSAWAAFARQFSGPGGPSRSPPGSPSLPSFTASGASASSPASRSNLGGSLPSIDPAAHMADANSFLGAALSHDTTEALTSREQGPDRGVASAARLTEGERMRKDCEASAPDASSSVSSPASPEANGALVATSAPLSRGAACKGQGAWSWASRSGMSASAFHVPSCASAFQPSSGLSLPKAFAGASSRRSPGPPLPPSGGPSGSLRPQPAGASSEAARAPLALAKRQVHHCARVETAGRETGREPGREEADASGEAGPALTPHSGPTVVSDVREGERKEKAEARVTESRSAAQGAGCDSVADGRGAEDAERASFDAIAEDGDARKETARSREGERKREGGDSTQLETTQAAERAGASGQAGGGCTSGWLTSMSTARHCVESVDERERKETDEVYLGRETIELYLRPEEAEEFMKQVDFAGHGKINAEMFKRGILNIYNARKRLVRGLRSQGSVASTVLRMISLLLWFVCAVVMLLVIGVDMNSVIVSGAAFLSALTVALSYLYQHFITAVIFVALTNPYNIGDRIRVDGGEILTVRKIRTYTTEFDTVHGRPVIYSNSVLFSRVLTNESRAKNSVLELKLRVGIGTPHCLIKALETKMRKFVEQRPMDFVKDSFWVVVHHVQPGESIDYSLWMACVEGWGNYRRVLDLRSEVYFYLAKQLTKLGISFHLAPQPVSITNASPPPVQMRPLGRSSSPVSPSAIRYMHSPAAALRHHTSSRKTPSPQTFHALAVQAIVEGHESSSDASLSRRFPPQEHAKLWEPVGEKRNLHTAAPY</sequence>
<feature type="compositionally biased region" description="Basic and acidic residues" evidence="6">
    <location>
        <begin position="1512"/>
        <end position="1534"/>
    </location>
</feature>
<comment type="subcellular location">
    <subcellularLocation>
        <location evidence="1">Membrane</location>
        <topology evidence="1">Multi-pass membrane protein</topology>
    </subcellularLocation>
</comment>
<feature type="region of interest" description="Disordered" evidence="6">
    <location>
        <begin position="97"/>
        <end position="145"/>
    </location>
</feature>
<keyword evidence="5 7" id="KW-0472">Membrane</keyword>
<feature type="compositionally biased region" description="Polar residues" evidence="6">
    <location>
        <begin position="2461"/>
        <end position="2470"/>
    </location>
</feature>
<dbReference type="RefSeq" id="XP_029221570.1">
    <property type="nucleotide sequence ID" value="XM_029362605.1"/>
</dbReference>
<dbReference type="InterPro" id="IPR006685">
    <property type="entry name" value="MscS_channel_2nd"/>
</dbReference>
<feature type="transmembrane region" description="Helical" evidence="7">
    <location>
        <begin position="360"/>
        <end position="382"/>
    </location>
</feature>
<feature type="compositionally biased region" description="Low complexity" evidence="6">
    <location>
        <begin position="1139"/>
        <end position="1153"/>
    </location>
</feature>
<comment type="similarity">
    <text evidence="2">Belongs to the MscS (TC 1.A.23) family.</text>
</comment>
<feature type="compositionally biased region" description="Low complexity" evidence="6">
    <location>
        <begin position="2147"/>
        <end position="2165"/>
    </location>
</feature>
<feature type="compositionally biased region" description="Low complexity" evidence="6">
    <location>
        <begin position="2092"/>
        <end position="2113"/>
    </location>
</feature>
<dbReference type="OrthoDB" id="332088at2759"/>
<feature type="compositionally biased region" description="Basic and acidic residues" evidence="6">
    <location>
        <begin position="723"/>
        <end position="745"/>
    </location>
</feature>
<feature type="compositionally biased region" description="Basic and acidic residues" evidence="6">
    <location>
        <begin position="1704"/>
        <end position="1714"/>
    </location>
</feature>
<organism evidence="9 10">
    <name type="scientific">Besnoitia besnoiti</name>
    <name type="common">Apicomplexan protozoan</name>
    <dbReference type="NCBI Taxonomy" id="94643"/>
    <lineage>
        <taxon>Eukaryota</taxon>
        <taxon>Sar</taxon>
        <taxon>Alveolata</taxon>
        <taxon>Apicomplexa</taxon>
        <taxon>Conoidasida</taxon>
        <taxon>Coccidia</taxon>
        <taxon>Eucoccidiorida</taxon>
        <taxon>Eimeriorina</taxon>
        <taxon>Sarcocystidae</taxon>
        <taxon>Besnoitia</taxon>
    </lineage>
</organism>
<feature type="region of interest" description="Disordered" evidence="6">
    <location>
        <begin position="588"/>
        <end position="758"/>
    </location>
</feature>
<feature type="domain" description="Mechanosensitive ion channel MscS" evidence="8">
    <location>
        <begin position="2629"/>
        <end position="2689"/>
    </location>
</feature>
<feature type="compositionally biased region" description="Basic and acidic residues" evidence="6">
    <location>
        <begin position="2217"/>
        <end position="2227"/>
    </location>
</feature>
<evidence type="ECO:0000256" key="4">
    <source>
        <dbReference type="ARBA" id="ARBA00022989"/>
    </source>
</evidence>
<dbReference type="PANTHER" id="PTHR31618">
    <property type="entry name" value="MECHANOSENSITIVE ION CHANNEL PROTEIN 5"/>
    <property type="match status" value="1"/>
</dbReference>
<feature type="compositionally biased region" description="Polar residues" evidence="6">
    <location>
        <begin position="1917"/>
        <end position="1931"/>
    </location>
</feature>
<dbReference type="GeneID" id="40309000"/>
<feature type="transmembrane region" description="Helical" evidence="7">
    <location>
        <begin position="320"/>
        <end position="348"/>
    </location>
</feature>
<gene>
    <name evidence="9" type="ORF">BESB_040190</name>
</gene>
<feature type="compositionally biased region" description="Low complexity" evidence="6">
    <location>
        <begin position="2029"/>
        <end position="2051"/>
    </location>
</feature>
<dbReference type="SUPFAM" id="SSF50182">
    <property type="entry name" value="Sm-like ribonucleoproteins"/>
    <property type="match status" value="1"/>
</dbReference>
<dbReference type="GO" id="GO:0005886">
    <property type="term" value="C:plasma membrane"/>
    <property type="evidence" value="ECO:0007669"/>
    <property type="project" value="TreeGrafter"/>
</dbReference>
<dbReference type="EMBL" id="NWUJ01000002">
    <property type="protein sequence ID" value="PFH37561.1"/>
    <property type="molecule type" value="Genomic_DNA"/>
</dbReference>
<feature type="region of interest" description="Disordered" evidence="6">
    <location>
        <begin position="1602"/>
        <end position="1632"/>
    </location>
</feature>
<dbReference type="VEuPathDB" id="ToxoDB:BESB_040190"/>
<feature type="compositionally biased region" description="Basic and acidic residues" evidence="6">
    <location>
        <begin position="1743"/>
        <end position="1755"/>
    </location>
</feature>
<feature type="compositionally biased region" description="Low complexity" evidence="6">
    <location>
        <begin position="2228"/>
        <end position="2245"/>
    </location>
</feature>
<feature type="compositionally biased region" description="Basic and acidic residues" evidence="6">
    <location>
        <begin position="1988"/>
        <end position="2002"/>
    </location>
</feature>
<evidence type="ECO:0000256" key="2">
    <source>
        <dbReference type="ARBA" id="ARBA00008017"/>
    </source>
</evidence>
<dbReference type="InterPro" id="IPR023408">
    <property type="entry name" value="MscS_beta-dom_sf"/>
</dbReference>
<feature type="compositionally biased region" description="Basic and acidic residues" evidence="6">
    <location>
        <begin position="2441"/>
        <end position="2460"/>
    </location>
</feature>
<comment type="caution">
    <text evidence="9">The sequence shown here is derived from an EMBL/GenBank/DDBJ whole genome shotgun (WGS) entry which is preliminary data.</text>
</comment>
<feature type="compositionally biased region" description="Basic and acidic residues" evidence="6">
    <location>
        <begin position="1562"/>
        <end position="1581"/>
    </location>
</feature>
<evidence type="ECO:0000256" key="3">
    <source>
        <dbReference type="ARBA" id="ARBA00022692"/>
    </source>
</evidence>
<feature type="region of interest" description="Disordered" evidence="6">
    <location>
        <begin position="892"/>
        <end position="921"/>
    </location>
</feature>
<feature type="compositionally biased region" description="Basic and acidic residues" evidence="6">
    <location>
        <begin position="2062"/>
        <end position="2071"/>
    </location>
</feature>
<feature type="region of interest" description="Disordered" evidence="6">
    <location>
        <begin position="2194"/>
        <end position="2250"/>
    </location>
</feature>
<feature type="compositionally biased region" description="Basic and acidic residues" evidence="6">
    <location>
        <begin position="607"/>
        <end position="628"/>
    </location>
</feature>
<evidence type="ECO:0000256" key="6">
    <source>
        <dbReference type="SAM" id="MobiDB-lite"/>
    </source>
</evidence>
<keyword evidence="3 7" id="KW-0812">Transmembrane</keyword>
<keyword evidence="10" id="KW-1185">Reference proteome</keyword>
<dbReference type="PANTHER" id="PTHR31618:SF1">
    <property type="entry name" value="EF-HAND DOMAIN-CONTAINING PROTEIN"/>
    <property type="match status" value="1"/>
</dbReference>
<feature type="compositionally biased region" description="Basic and acidic residues" evidence="6">
    <location>
        <begin position="684"/>
        <end position="714"/>
    </location>
</feature>
<feature type="region of interest" description="Disordered" evidence="6">
    <location>
        <begin position="1668"/>
        <end position="2113"/>
    </location>
</feature>